<dbReference type="InterPro" id="IPR052374">
    <property type="entry name" value="SERAC1"/>
</dbReference>
<feature type="domain" description="DUF676" evidence="9">
    <location>
        <begin position="108"/>
        <end position="242"/>
    </location>
</feature>
<dbReference type="EMBL" id="MCFA01000335">
    <property type="protein sequence ID" value="ORX93581.1"/>
    <property type="molecule type" value="Genomic_DNA"/>
</dbReference>
<dbReference type="Pfam" id="PF05057">
    <property type="entry name" value="DUF676"/>
    <property type="match status" value="1"/>
</dbReference>
<organism evidence="10 11">
    <name type="scientific">Clohesyomyces aquaticus</name>
    <dbReference type="NCBI Taxonomy" id="1231657"/>
    <lineage>
        <taxon>Eukaryota</taxon>
        <taxon>Fungi</taxon>
        <taxon>Dikarya</taxon>
        <taxon>Ascomycota</taxon>
        <taxon>Pezizomycotina</taxon>
        <taxon>Dothideomycetes</taxon>
        <taxon>Pleosporomycetidae</taxon>
        <taxon>Pleosporales</taxon>
        <taxon>Lindgomycetaceae</taxon>
        <taxon>Clohesyomyces</taxon>
    </lineage>
</organism>
<evidence type="ECO:0000256" key="3">
    <source>
        <dbReference type="ARBA" id="ARBA00004370"/>
    </source>
</evidence>
<dbReference type="InterPro" id="IPR029058">
    <property type="entry name" value="AB_hydrolase_fold"/>
</dbReference>
<gene>
    <name evidence="10" type="ORF">BCR34DRAFT_236185</name>
</gene>
<protein>
    <submittedName>
        <fullName evidence="10">Alpha/Beta hydrolase protein</fullName>
    </submittedName>
</protein>
<name>A0A1Y1Y6C7_9PLEO</name>
<dbReference type="Gene3D" id="3.40.50.1820">
    <property type="entry name" value="alpha/beta hydrolase"/>
    <property type="match status" value="1"/>
</dbReference>
<reference evidence="10 11" key="1">
    <citation type="submission" date="2016-07" db="EMBL/GenBank/DDBJ databases">
        <title>Pervasive Adenine N6-methylation of Active Genes in Fungi.</title>
        <authorList>
            <consortium name="DOE Joint Genome Institute"/>
            <person name="Mondo S.J."/>
            <person name="Dannebaum R.O."/>
            <person name="Kuo R.C."/>
            <person name="Labutti K."/>
            <person name="Haridas S."/>
            <person name="Kuo A."/>
            <person name="Salamov A."/>
            <person name="Ahrendt S.R."/>
            <person name="Lipzen A."/>
            <person name="Sullivan W."/>
            <person name="Andreopoulos W.B."/>
            <person name="Clum A."/>
            <person name="Lindquist E."/>
            <person name="Daum C."/>
            <person name="Ramamoorthy G.K."/>
            <person name="Gryganskyi A."/>
            <person name="Culley D."/>
            <person name="Magnuson J.K."/>
            <person name="James T.Y."/>
            <person name="O'Malley M.A."/>
            <person name="Stajich J.E."/>
            <person name="Spatafora J.W."/>
            <person name="Visel A."/>
            <person name="Grigoriev I.V."/>
        </authorList>
    </citation>
    <scope>NUCLEOTIDE SEQUENCE [LARGE SCALE GENOMIC DNA]</scope>
    <source>
        <strain evidence="10 11">CBS 115471</strain>
    </source>
</reference>
<keyword evidence="10" id="KW-0378">Hydrolase</keyword>
<dbReference type="OrthoDB" id="427518at2759"/>
<proteinExistence type="inferred from homology"/>
<dbReference type="SUPFAM" id="SSF53474">
    <property type="entry name" value="alpha/beta-Hydrolases"/>
    <property type="match status" value="1"/>
</dbReference>
<dbReference type="AlphaFoldDB" id="A0A1Y1Y6C7"/>
<comment type="similarity">
    <text evidence="4">Belongs to the putative lipase ROG1 family.</text>
</comment>
<accession>A0A1Y1Y6C7</accession>
<dbReference type="InterPro" id="IPR007751">
    <property type="entry name" value="DUF676_lipase-like"/>
</dbReference>
<keyword evidence="11" id="KW-1185">Reference proteome</keyword>
<dbReference type="GO" id="GO:0005783">
    <property type="term" value="C:endoplasmic reticulum"/>
    <property type="evidence" value="ECO:0007669"/>
    <property type="project" value="UniProtKB-SubCell"/>
</dbReference>
<comment type="subcellular location">
    <subcellularLocation>
        <location evidence="2">Endoplasmic reticulum</location>
    </subcellularLocation>
    <subcellularLocation>
        <location evidence="3">Membrane</location>
    </subcellularLocation>
    <subcellularLocation>
        <location evidence="1">Mitochondrion</location>
    </subcellularLocation>
</comment>
<evidence type="ECO:0000256" key="1">
    <source>
        <dbReference type="ARBA" id="ARBA00004173"/>
    </source>
</evidence>
<evidence type="ECO:0000313" key="11">
    <source>
        <dbReference type="Proteomes" id="UP000193144"/>
    </source>
</evidence>
<evidence type="ECO:0000256" key="4">
    <source>
        <dbReference type="ARBA" id="ARBA00007920"/>
    </source>
</evidence>
<evidence type="ECO:0000256" key="7">
    <source>
        <dbReference type="ARBA" id="ARBA00023136"/>
    </source>
</evidence>
<dbReference type="PANTHER" id="PTHR48182">
    <property type="entry name" value="PROTEIN SERAC1"/>
    <property type="match status" value="1"/>
</dbReference>
<evidence type="ECO:0000256" key="5">
    <source>
        <dbReference type="ARBA" id="ARBA00022824"/>
    </source>
</evidence>
<dbReference type="PANTHER" id="PTHR48182:SF2">
    <property type="entry name" value="PROTEIN SERAC1"/>
    <property type="match status" value="1"/>
</dbReference>
<sequence length="496" mass="54822">MGTTNSKFSFRVEDLGSHSAFGTVLESWCTSRTLWPNSSLASTPGTDGKFTGTASCPKREKGRLVRKTKELICSGKRWKDAVVDESFAGLTVLFSPDSEDDIELDICFVHGLLGNSMDTFSKLDKSDKQSQRVVVWPRDILPAALQNRARIMTFDYNSNVFDKTSLSDNPNKWARDLLVELEKARDYSMKDNRPLLFVAHSLGGLVVRFAAAELHNNANKYNTLCIRDCGFLFLATPHLGSTQADWGPLALVPAETFLGKRARKILTGLSTNLNGALRTNLDHWSNIIAAYAPPIRCFAEGSKTYVVNLRLKKISRTIVTETSAGFHHHRAEIIPGTDHHSICKVRNRTERHFQSYILSAITRIKYELLRQPDPGARSGPASSHGPIIPQTSVIQSGPTRQYPPPSTQLLPVPRGQVLHQLIPGSQAAVSHPQVPLVPLSINFCFLGNPEHAPMVPFLFSRTKMKIYPILMDTPSIAGGVEPDNIPPEKVVDPANI</sequence>
<keyword evidence="6" id="KW-0496">Mitochondrion</keyword>
<evidence type="ECO:0000256" key="8">
    <source>
        <dbReference type="SAM" id="MobiDB-lite"/>
    </source>
</evidence>
<evidence type="ECO:0000256" key="2">
    <source>
        <dbReference type="ARBA" id="ARBA00004240"/>
    </source>
</evidence>
<feature type="compositionally biased region" description="Polar residues" evidence="8">
    <location>
        <begin position="389"/>
        <end position="399"/>
    </location>
</feature>
<keyword evidence="5" id="KW-0256">Endoplasmic reticulum</keyword>
<keyword evidence="7" id="KW-0472">Membrane</keyword>
<evidence type="ECO:0000313" key="10">
    <source>
        <dbReference type="EMBL" id="ORX93581.1"/>
    </source>
</evidence>
<dbReference type="Proteomes" id="UP000193144">
    <property type="component" value="Unassembled WGS sequence"/>
</dbReference>
<dbReference type="GO" id="GO:0005739">
    <property type="term" value="C:mitochondrion"/>
    <property type="evidence" value="ECO:0007669"/>
    <property type="project" value="UniProtKB-SubCell"/>
</dbReference>
<dbReference type="GO" id="GO:0016020">
    <property type="term" value="C:membrane"/>
    <property type="evidence" value="ECO:0007669"/>
    <property type="project" value="UniProtKB-SubCell"/>
</dbReference>
<evidence type="ECO:0000259" key="9">
    <source>
        <dbReference type="Pfam" id="PF05057"/>
    </source>
</evidence>
<dbReference type="GO" id="GO:0016787">
    <property type="term" value="F:hydrolase activity"/>
    <property type="evidence" value="ECO:0007669"/>
    <property type="project" value="UniProtKB-KW"/>
</dbReference>
<evidence type="ECO:0000256" key="6">
    <source>
        <dbReference type="ARBA" id="ARBA00023128"/>
    </source>
</evidence>
<feature type="region of interest" description="Disordered" evidence="8">
    <location>
        <begin position="372"/>
        <end position="407"/>
    </location>
</feature>
<comment type="caution">
    <text evidence="10">The sequence shown here is derived from an EMBL/GenBank/DDBJ whole genome shotgun (WGS) entry which is preliminary data.</text>
</comment>